<dbReference type="InterPro" id="IPR027417">
    <property type="entry name" value="P-loop_NTPase"/>
</dbReference>
<dbReference type="PROSITE" id="PS00211">
    <property type="entry name" value="ABC_TRANSPORTER_1"/>
    <property type="match status" value="1"/>
</dbReference>
<name>A0A133U3K5_9EURY</name>
<dbReference type="InterPro" id="IPR003439">
    <property type="entry name" value="ABC_transporter-like_ATP-bd"/>
</dbReference>
<dbReference type="InterPro" id="IPR050107">
    <property type="entry name" value="ABC_carbohydrate_import_ATPase"/>
</dbReference>
<dbReference type="PANTHER" id="PTHR43790:SF4">
    <property type="entry name" value="GUANOSINE IMPORT ATP-BINDING PROTEIN NUPO"/>
    <property type="match status" value="1"/>
</dbReference>
<dbReference type="Pfam" id="PF00005">
    <property type="entry name" value="ABC_tran"/>
    <property type="match status" value="1"/>
</dbReference>
<dbReference type="InterPro" id="IPR017871">
    <property type="entry name" value="ABC_transporter-like_CS"/>
</dbReference>
<dbReference type="SUPFAM" id="SSF52540">
    <property type="entry name" value="P-loop containing nucleoside triphosphate hydrolases"/>
    <property type="match status" value="1"/>
</dbReference>
<accession>A0A133U3K5</accession>
<evidence type="ECO:0000256" key="2">
    <source>
        <dbReference type="ARBA" id="ARBA00022840"/>
    </source>
</evidence>
<feature type="non-terminal residue" evidence="4">
    <location>
        <position position="1"/>
    </location>
</feature>
<dbReference type="GO" id="GO:0016887">
    <property type="term" value="F:ATP hydrolysis activity"/>
    <property type="evidence" value="ECO:0007669"/>
    <property type="project" value="InterPro"/>
</dbReference>
<reference evidence="4 5" key="1">
    <citation type="journal article" date="2016" name="Sci. Rep.">
        <title>Metabolic traits of an uncultured archaeal lineage -MSBL1- from brine pools of the Red Sea.</title>
        <authorList>
            <person name="Mwirichia R."/>
            <person name="Alam I."/>
            <person name="Rashid M."/>
            <person name="Vinu M."/>
            <person name="Ba-Alawi W."/>
            <person name="Anthony Kamau A."/>
            <person name="Kamanda Ngugi D."/>
            <person name="Goker M."/>
            <person name="Klenk H.P."/>
            <person name="Bajic V."/>
            <person name="Stingl U."/>
        </authorList>
    </citation>
    <scope>NUCLEOTIDE SEQUENCE [LARGE SCALE GENOMIC DNA]</scope>
    <source>
        <strain evidence="4">SCGC-AAA259B11</strain>
    </source>
</reference>
<gene>
    <name evidence="4" type="ORF">AKJ61_04225</name>
</gene>
<dbReference type="Gene3D" id="3.40.50.300">
    <property type="entry name" value="P-loop containing nucleotide triphosphate hydrolases"/>
    <property type="match status" value="1"/>
</dbReference>
<dbReference type="GO" id="GO:0005524">
    <property type="term" value="F:ATP binding"/>
    <property type="evidence" value="ECO:0007669"/>
    <property type="project" value="UniProtKB-KW"/>
</dbReference>
<dbReference type="EMBL" id="LHXK01000081">
    <property type="protein sequence ID" value="KXA88772.1"/>
    <property type="molecule type" value="Genomic_DNA"/>
</dbReference>
<dbReference type="PANTHER" id="PTHR43790">
    <property type="entry name" value="CARBOHYDRATE TRANSPORT ATP-BINDING PROTEIN MG119-RELATED"/>
    <property type="match status" value="1"/>
</dbReference>
<feature type="domain" description="ABC transporter" evidence="3">
    <location>
        <begin position="2"/>
        <end position="120"/>
    </location>
</feature>
<dbReference type="AlphaFoldDB" id="A0A133U3K5"/>
<keyword evidence="1" id="KW-0547">Nucleotide-binding</keyword>
<evidence type="ECO:0000313" key="4">
    <source>
        <dbReference type="EMBL" id="KXA88772.1"/>
    </source>
</evidence>
<evidence type="ECO:0000313" key="5">
    <source>
        <dbReference type="Proteomes" id="UP000070184"/>
    </source>
</evidence>
<evidence type="ECO:0000259" key="3">
    <source>
        <dbReference type="Pfam" id="PF00005"/>
    </source>
</evidence>
<sequence>KPVDGKVFLMGEDITKSSVRDHWKKGMGYIPVDREEEGYFEDKPLWENFAMNLYWLDDYLRKGKLMDKEKICKHTEEACQIYNIKTPSINTKAGSLSGGNLQKLIVARVMEYGSDLLIANLPTRGLDVEAANFVANKLLDAKEEGVGIILISEKIDEALSLADRVAPIYEGEFPEILSREEADRDRVGAMMGGIRDEEGKN</sequence>
<evidence type="ECO:0000256" key="1">
    <source>
        <dbReference type="ARBA" id="ARBA00022741"/>
    </source>
</evidence>
<organism evidence="4 5">
    <name type="scientific">candidate division MSBL1 archaeon SCGC-AAA259B11</name>
    <dbReference type="NCBI Taxonomy" id="1698260"/>
    <lineage>
        <taxon>Archaea</taxon>
        <taxon>Methanobacteriati</taxon>
        <taxon>Methanobacteriota</taxon>
        <taxon>candidate division MSBL1</taxon>
    </lineage>
</organism>
<protein>
    <recommendedName>
        <fullName evidence="3">ABC transporter domain-containing protein</fullName>
    </recommendedName>
</protein>
<keyword evidence="2" id="KW-0067">ATP-binding</keyword>
<dbReference type="Proteomes" id="UP000070184">
    <property type="component" value="Unassembled WGS sequence"/>
</dbReference>
<dbReference type="PATRIC" id="fig|1698260.3.peg.1087"/>
<keyword evidence="5" id="KW-1185">Reference proteome</keyword>
<proteinExistence type="predicted"/>
<comment type="caution">
    <text evidence="4">The sequence shown here is derived from an EMBL/GenBank/DDBJ whole genome shotgun (WGS) entry which is preliminary data.</text>
</comment>